<keyword evidence="5" id="KW-0732">Signal</keyword>
<feature type="transmembrane region" description="Helical" evidence="9">
    <location>
        <begin position="988"/>
        <end position="1008"/>
    </location>
</feature>
<evidence type="ECO:0000256" key="1">
    <source>
        <dbReference type="ARBA" id="ARBA00004141"/>
    </source>
</evidence>
<evidence type="ECO:0000256" key="5">
    <source>
        <dbReference type="ARBA" id="ARBA00022729"/>
    </source>
</evidence>
<dbReference type="InterPro" id="IPR003959">
    <property type="entry name" value="ATPase_AAA_core"/>
</dbReference>
<feature type="transmembrane region" description="Helical" evidence="9">
    <location>
        <begin position="1349"/>
        <end position="1370"/>
    </location>
</feature>
<reference evidence="11" key="1">
    <citation type="submission" date="2022-10" db="EMBL/GenBank/DDBJ databases">
        <title>Adaptive evolution leads to modifications in subtelomeric GC content in a zoonotic Cryptosporidium species.</title>
        <authorList>
            <person name="Li J."/>
            <person name="Feng Y."/>
            <person name="Xiao L."/>
        </authorList>
    </citation>
    <scope>NUCLEOTIDE SEQUENCE</scope>
    <source>
        <strain evidence="11">25894</strain>
    </source>
</reference>
<name>A0ABQ8P7I7_9CRYT</name>
<comment type="caution">
    <text evidence="11">The sequence shown here is derived from an EMBL/GenBank/DDBJ whole genome shotgun (WGS) entry which is preliminary data.</text>
</comment>
<dbReference type="InterPro" id="IPR045158">
    <property type="entry name" value="KEA4/5/6-like"/>
</dbReference>
<dbReference type="Pfam" id="PF00004">
    <property type="entry name" value="AAA"/>
    <property type="match status" value="1"/>
</dbReference>
<organism evidence="11 12">
    <name type="scientific">Cryptosporidium canis</name>
    <dbReference type="NCBI Taxonomy" id="195482"/>
    <lineage>
        <taxon>Eukaryota</taxon>
        <taxon>Sar</taxon>
        <taxon>Alveolata</taxon>
        <taxon>Apicomplexa</taxon>
        <taxon>Conoidasida</taxon>
        <taxon>Coccidia</taxon>
        <taxon>Eucoccidiorida</taxon>
        <taxon>Eimeriorina</taxon>
        <taxon>Cryptosporidiidae</taxon>
        <taxon>Cryptosporidium</taxon>
    </lineage>
</organism>
<dbReference type="InterPro" id="IPR013783">
    <property type="entry name" value="Ig-like_fold"/>
</dbReference>
<accession>A0ABQ8P7I7</accession>
<dbReference type="InterPro" id="IPR003960">
    <property type="entry name" value="ATPase_AAA_CS"/>
</dbReference>
<proteinExistence type="predicted"/>
<dbReference type="PANTHER" id="PTHR16254">
    <property type="entry name" value="POTASSIUM/PROTON ANTIPORTER-RELATED"/>
    <property type="match status" value="1"/>
</dbReference>
<feature type="transmembrane region" description="Helical" evidence="9">
    <location>
        <begin position="1315"/>
        <end position="1337"/>
    </location>
</feature>
<feature type="transmembrane region" description="Helical" evidence="9">
    <location>
        <begin position="1040"/>
        <end position="1059"/>
    </location>
</feature>
<evidence type="ECO:0000313" key="12">
    <source>
        <dbReference type="Proteomes" id="UP001071777"/>
    </source>
</evidence>
<keyword evidence="12" id="KW-1185">Reference proteome</keyword>
<keyword evidence="4 9" id="KW-0812">Transmembrane</keyword>
<dbReference type="PANTHER" id="PTHR16254:SF14">
    <property type="entry name" value="TRANSMEMBRANE AND COILED-COIL DOMAIN-CONTAINING PROTEIN 3"/>
    <property type="match status" value="1"/>
</dbReference>
<dbReference type="PROSITE" id="PS00674">
    <property type="entry name" value="AAA"/>
    <property type="match status" value="1"/>
</dbReference>
<evidence type="ECO:0000256" key="8">
    <source>
        <dbReference type="ARBA" id="ARBA00023136"/>
    </source>
</evidence>
<keyword evidence="8 9" id="KW-0472">Membrane</keyword>
<feature type="transmembrane region" description="Helical" evidence="9">
    <location>
        <begin position="1015"/>
        <end position="1034"/>
    </location>
</feature>
<feature type="transmembrane region" description="Helical" evidence="9">
    <location>
        <begin position="1229"/>
        <end position="1245"/>
    </location>
</feature>
<dbReference type="Gene3D" id="2.60.40.10">
    <property type="entry name" value="Immunoglobulins"/>
    <property type="match status" value="1"/>
</dbReference>
<evidence type="ECO:0000256" key="4">
    <source>
        <dbReference type="ARBA" id="ARBA00022692"/>
    </source>
</evidence>
<evidence type="ECO:0000256" key="2">
    <source>
        <dbReference type="ARBA" id="ARBA00022448"/>
    </source>
</evidence>
<dbReference type="InterPro" id="IPR003593">
    <property type="entry name" value="AAA+_ATPase"/>
</dbReference>
<dbReference type="Pfam" id="PF00999">
    <property type="entry name" value="Na_H_Exchanger"/>
    <property type="match status" value="1"/>
</dbReference>
<feature type="domain" description="AAA+ ATPase" evidence="10">
    <location>
        <begin position="372"/>
        <end position="511"/>
    </location>
</feature>
<dbReference type="SMART" id="SM00382">
    <property type="entry name" value="AAA"/>
    <property type="match status" value="1"/>
</dbReference>
<feature type="transmembrane region" description="Helical" evidence="9">
    <location>
        <begin position="1128"/>
        <end position="1150"/>
    </location>
</feature>
<dbReference type="InterPro" id="IPR027417">
    <property type="entry name" value="P-loop_NTPase"/>
</dbReference>
<dbReference type="Gene3D" id="3.40.50.300">
    <property type="entry name" value="P-loop containing nucleotide triphosphate hydrolases"/>
    <property type="match status" value="1"/>
</dbReference>
<keyword evidence="2" id="KW-0813">Transport</keyword>
<sequence length="1560" mass="175529">MFGLQYIPILISKVDAVHRFFQANSCQGWHMVNTGSFKLKYFENYYKDLGVNTNLKVLYPHVMLVNCKASNIPIKDFKEFLNKISKSHDNVQSHPKIDEINNNVRINIQLPSGSFAEKIGRFLEIVNENCSRFQNSTVFNNWKIVDDINGKKITIEINTLDDGGIVNIQIPSDKNHPINIEYIKSKNSLYKSDLDAIHFLMKPSNYFDNFKRSNSRDMFINKRSFFSNDVLFDKSILEKELIGNFERMFDNLNRDIFTDTLIGHFNDNCSSREYNSNSSKQYSNGHNTSHTYSNSDNCSYDNIISSLEDLGVQVYYKPNKDCELASNAWDCLGGYEDVKRQIEEHIMLSLKSPEILDKIVDGTRVHKDSKNRPKLILFEGPPGTGKTTSARIISNTIDVPLIYVSLENIVSKWYGESENRLAQIFDMAKKFNQGCIIFIDEIDALASSRDKTFSMHEGSKKILSVLLRKLDGFDTMNSKTLLICATNRRKDIDEAFLNRIDSTVVFNLPNESERELIFKQYAKHLTSEERLELSKISKKLSGRSIRHICLEAEREWASMLLKKKELQKDEVELPPVEVYKNALKRRVNPMNVKIALSNFLLFIRYLVIGLLISPLTSKSHRIKTSNSIYNTSEVNSKYGPKSQGTISTAPNPQSSSVIQATSLSPTNGPINSIVKLSIHGIGFSLFSKLFVHFDVTEGPYEVVPVSAISDTLLDVDIPFNLSQGDIGKSVLVSVYSHPDVMLQSSNALMFRFYSIPVISFIFPSHAGMSGGSEIKIFGTGLFASDDLKCLFQSKERSKVVDATYSMTVLDHSTTKKKLNEDDKAFIESLLTSKLNKNLSEIDIRALADNIRKNNPIPSIICECPPWTVSETVSLSISFNGVQYHICTDEFKFEEESSLFGNVAHVVKERDSPSEVVSEDEIETKYSLHQVNSNKAASSEIVLRNFNQKSASHHSHNTQISNLHKYTDSSGNTYSLSNPSNASLLHSDYGLFLEIVILFYSSFIFGTICKFIGLPLLLGYIIGGYIVGPSGFGYISQPIQIISISQIGVCLILFTLGLEFSIRRVLSIGKSVIYCAVSSILLFVLMCSAYSIWVGTPINEGVFIGSFISMSSTAVVISEIQIESNESMLTIGILILQDLLLGIVLALVPALQVNSMDSISSKSSSTHGTEKFGESKISRISFLLIHFCVFLWKIVRPFIVLMIFVLISFIVKIIIFPAILFILTKTKSREIVLIGIMSVVLCISSLTEYLGLSMEMGSFVAGVILSSLFGEDDTSNFKHDLIQSAESIKWVFSMLFFTSIGLVIDATFIWDNYWTICYVCLLISLIKFFVNFFIFFTFGHNIKLSTFTSLMLANLGEFGFVLASKGISIGIISRKVYLILVATTVISLLSTPIILRLLSFILKRKSLGAPLYENSYKYFNAKNNRVLSIGQFNFSFGNPYNLSKRKVFNITNIIKNLNVFHGNSQNLDSTKDYKFDIYIHNNYLNSRFQEDGILHSTGLENVRSNQNFDVALSGNELEDLSQDKFSNESKLCYEASSISLEKIDEFTLAHVTHLGNSPSKT</sequence>
<evidence type="ECO:0000313" key="11">
    <source>
        <dbReference type="EMBL" id="KAJ1611258.1"/>
    </source>
</evidence>
<keyword evidence="6 9" id="KW-1133">Transmembrane helix</keyword>
<protein>
    <submittedName>
        <fullName evidence="11">K+/H+ antiporter</fullName>
    </submittedName>
</protein>
<comment type="subcellular location">
    <subcellularLocation>
        <location evidence="1">Membrane</location>
        <topology evidence="1">Multi-pass membrane protein</topology>
    </subcellularLocation>
</comment>
<evidence type="ECO:0000256" key="6">
    <source>
        <dbReference type="ARBA" id="ARBA00022989"/>
    </source>
</evidence>
<evidence type="ECO:0000259" key="10">
    <source>
        <dbReference type="SMART" id="SM00382"/>
    </source>
</evidence>
<feature type="transmembrane region" description="Helical" evidence="9">
    <location>
        <begin position="1071"/>
        <end position="1091"/>
    </location>
</feature>
<feature type="transmembrane region" description="Helical" evidence="9">
    <location>
        <begin position="1289"/>
        <end position="1309"/>
    </location>
</feature>
<evidence type="ECO:0000256" key="3">
    <source>
        <dbReference type="ARBA" id="ARBA00022449"/>
    </source>
</evidence>
<feature type="transmembrane region" description="Helical" evidence="9">
    <location>
        <begin position="1097"/>
        <end position="1116"/>
    </location>
</feature>
<dbReference type="Gene3D" id="1.20.1530.20">
    <property type="match status" value="1"/>
</dbReference>
<feature type="transmembrane region" description="Helical" evidence="9">
    <location>
        <begin position="1376"/>
        <end position="1397"/>
    </location>
</feature>
<evidence type="ECO:0000256" key="7">
    <source>
        <dbReference type="ARBA" id="ARBA00023065"/>
    </source>
</evidence>
<gene>
    <name evidence="11" type="ORF">OJ252_1627</name>
</gene>
<dbReference type="Proteomes" id="UP001071777">
    <property type="component" value="Unassembled WGS sequence"/>
</dbReference>
<dbReference type="InterPro" id="IPR038770">
    <property type="entry name" value="Na+/solute_symporter_sf"/>
</dbReference>
<evidence type="ECO:0000256" key="9">
    <source>
        <dbReference type="SAM" id="Phobius"/>
    </source>
</evidence>
<keyword evidence="7" id="KW-0406">Ion transport</keyword>
<dbReference type="SUPFAM" id="SSF52540">
    <property type="entry name" value="P-loop containing nucleoside triphosphate hydrolases"/>
    <property type="match status" value="1"/>
</dbReference>
<dbReference type="EMBL" id="JAPCXB010000061">
    <property type="protein sequence ID" value="KAJ1611258.1"/>
    <property type="molecule type" value="Genomic_DNA"/>
</dbReference>
<keyword evidence="3" id="KW-0050">Antiport</keyword>
<dbReference type="InterPro" id="IPR006153">
    <property type="entry name" value="Cation/H_exchanger_TM"/>
</dbReference>
<feature type="transmembrane region" description="Helical" evidence="9">
    <location>
        <begin position="1198"/>
        <end position="1222"/>
    </location>
</feature>